<dbReference type="EMBL" id="AEEN01000012">
    <property type="protein sequence ID" value="EFM31612.1"/>
    <property type="molecule type" value="Genomic_DNA"/>
</dbReference>
<comment type="caution">
    <text evidence="1">The sequence shown here is derived from an EMBL/GenBank/DDBJ whole genome shotgun (WGS) entry which is preliminary data.</text>
</comment>
<dbReference type="HOGENOM" id="CLU_739476_0_0_9"/>
<gene>
    <name evidence="1" type="ORF">HMPREF8571_0982</name>
</gene>
<dbReference type="Proteomes" id="UP000003823">
    <property type="component" value="Unassembled WGS sequence"/>
</dbReference>
<reference evidence="1 2" key="1">
    <citation type="submission" date="2010-07" db="EMBL/GenBank/DDBJ databases">
        <authorList>
            <person name="Muzny D."/>
            <person name="Qin X."/>
            <person name="Deng J."/>
            <person name="Jiang H."/>
            <person name="Liu Y."/>
            <person name="Qu J."/>
            <person name="Song X.-Z."/>
            <person name="Zhang L."/>
            <person name="Thornton R."/>
            <person name="Coyle M."/>
            <person name="Francisco L."/>
            <person name="Jackson L."/>
            <person name="Javaid M."/>
            <person name="Korchina V."/>
            <person name="Kovar C."/>
            <person name="Mata R."/>
            <person name="Mathew T."/>
            <person name="Ngo R."/>
            <person name="Nguyen L."/>
            <person name="Nguyen N."/>
            <person name="Okwuonu G."/>
            <person name="Ongeri F."/>
            <person name="Pham C."/>
            <person name="Simmons D."/>
            <person name="Wilczek-Boney K."/>
            <person name="Hale W."/>
            <person name="Jakkamsetti A."/>
            <person name="Pham P."/>
            <person name="Ruth R."/>
            <person name="San Lucas F."/>
            <person name="Warren J."/>
            <person name="Zhang J."/>
            <person name="Zhao Z."/>
            <person name="Zhou C."/>
            <person name="Zhu D."/>
            <person name="Lee S."/>
            <person name="Bess C."/>
            <person name="Blankenburg K."/>
            <person name="Forbes L."/>
            <person name="Fu Q."/>
            <person name="Gubbala S."/>
            <person name="Hirani K."/>
            <person name="Jayaseelan J.C."/>
            <person name="Lara F."/>
            <person name="Munidasa M."/>
            <person name="Palculict T."/>
            <person name="Patil S."/>
            <person name="Pu L.-L."/>
            <person name="Saada N."/>
            <person name="Tang L."/>
            <person name="Weissenberger G."/>
            <person name="Zhu Y."/>
            <person name="Hemphill L."/>
            <person name="Shang Y."/>
            <person name="Youmans B."/>
            <person name="Ayvaz T."/>
            <person name="Ross M."/>
            <person name="Santibanez J."/>
            <person name="Aqrawi P."/>
            <person name="Gross S."/>
            <person name="Joshi V."/>
            <person name="Fowler G."/>
            <person name="Nazareth L."/>
            <person name="Reid J."/>
            <person name="Worley K."/>
            <person name="Petrosino J."/>
            <person name="Highlander S."/>
            <person name="Gibbs R."/>
        </authorList>
    </citation>
    <scope>NUCLEOTIDE SEQUENCE [LARGE SCALE GENOMIC DNA]</scope>
    <source>
        <strain evidence="1 2">ATCC 6249</strain>
    </source>
</reference>
<protein>
    <submittedName>
        <fullName evidence="1">Uncharacterized protein</fullName>
    </submittedName>
</protein>
<proteinExistence type="predicted"/>
<organism evidence="1 2">
    <name type="scientific">Streptococcus mitis ATCC 6249</name>
    <dbReference type="NCBI Taxonomy" id="864567"/>
    <lineage>
        <taxon>Bacteria</taxon>
        <taxon>Bacillati</taxon>
        <taxon>Bacillota</taxon>
        <taxon>Bacilli</taxon>
        <taxon>Lactobacillales</taxon>
        <taxon>Streptococcaceae</taxon>
        <taxon>Streptococcus</taxon>
        <taxon>Streptococcus mitis group</taxon>
    </lineage>
</organism>
<name>E0PR52_STRMT</name>
<accession>E0PR52</accession>
<sequence>MEEIMDFTKYLYVMIGSRLEKKIDELYKTKTEFLKKLDDDDKKKNKREYSDLPITNSALSNIIRGKTVNSPYLMSQKQFNLFSKEFNLTSQELIFGSDSEIINFIKFSFLLILFNDSDINPYMDNFSSDDFFSNELNRKLFKDSLNNDEILRRASNKLLLNIILAINDEKKIDFYLEVFKHHYNDSLEFSIDFARFFFSNKLDTNFLFDYLSSSKYNYQIFVESFNTFIDTNRTALLEFYNKNIDKKINEECKGSTLSKIDNNYFINLFSSSLFLDFLDQTLNDEQFILFLQKATQEGKKISFYNNNHNLGYYDKEKLEEDIKQLQMFYGDNRDNNIHTPVELNLHILHFLNFRKILENQLIEVDKENDSNSQK</sequence>
<evidence type="ECO:0000313" key="2">
    <source>
        <dbReference type="Proteomes" id="UP000003823"/>
    </source>
</evidence>
<evidence type="ECO:0000313" key="1">
    <source>
        <dbReference type="EMBL" id="EFM31612.1"/>
    </source>
</evidence>
<dbReference type="AlphaFoldDB" id="E0PR52"/>